<feature type="domain" description="DUF1980" evidence="2">
    <location>
        <begin position="140"/>
        <end position="232"/>
    </location>
</feature>
<dbReference type="Proteomes" id="UP000315677">
    <property type="component" value="Unassembled WGS sequence"/>
</dbReference>
<protein>
    <submittedName>
        <fullName evidence="3">Putative repeat protein (TIGR03943 family)</fullName>
    </submittedName>
</protein>
<evidence type="ECO:0000313" key="4">
    <source>
        <dbReference type="Proteomes" id="UP000315677"/>
    </source>
</evidence>
<keyword evidence="1" id="KW-0472">Membrane</keyword>
<keyword evidence="1" id="KW-1133">Transmembrane helix</keyword>
<comment type="caution">
    <text evidence="3">The sequence shown here is derived from an EMBL/GenBank/DDBJ whole genome shotgun (WGS) entry which is preliminary data.</text>
</comment>
<accession>A0A543DA47</accession>
<feature type="transmembrane region" description="Helical" evidence="1">
    <location>
        <begin position="76"/>
        <end position="95"/>
    </location>
</feature>
<keyword evidence="1" id="KW-0812">Transmembrane</keyword>
<sequence length="232" mass="24528">MRRETQHVLLVLLGGALLRIAADDTYLRYVRPSHRWLLLGAGAVIVVLAVVALLRDRAPAPDAHPHGDHGGAERHAPWLLLAPVLVIALVAPPALGADAVARAGPRNAVVQASDVFAPLPPGDPVELGVAEFVERAVWDTTGTLHGRKVVLTGFAVRRGAATELARMTIACCAADARPNRVRLVGDAGDPAPDTWLRVRGVLQEGSAGPDQVPALEVRGVEQVPAPSDPYEY</sequence>
<proteinExistence type="predicted"/>
<keyword evidence="4" id="KW-1185">Reference proteome</keyword>
<dbReference type="NCBIfam" id="TIGR03943">
    <property type="entry name" value="TIGR03943 family putative permease subunit"/>
    <property type="match status" value="1"/>
</dbReference>
<name>A0A543DA47_9PSEU</name>
<evidence type="ECO:0000313" key="3">
    <source>
        <dbReference type="EMBL" id="TQM06165.1"/>
    </source>
</evidence>
<dbReference type="OrthoDB" id="359029at2"/>
<reference evidence="3 4" key="1">
    <citation type="submission" date="2019-06" db="EMBL/GenBank/DDBJ databases">
        <title>Sequencing the genomes of 1000 actinobacteria strains.</title>
        <authorList>
            <person name="Klenk H.-P."/>
        </authorList>
    </citation>
    <scope>NUCLEOTIDE SEQUENCE [LARGE SCALE GENOMIC DNA]</scope>
    <source>
        <strain evidence="3 4">DSM 45301</strain>
    </source>
</reference>
<dbReference type="Pfam" id="PF21537">
    <property type="entry name" value="DUF1980_C"/>
    <property type="match status" value="1"/>
</dbReference>
<evidence type="ECO:0000259" key="2">
    <source>
        <dbReference type="Pfam" id="PF21537"/>
    </source>
</evidence>
<feature type="transmembrane region" description="Helical" evidence="1">
    <location>
        <begin position="38"/>
        <end position="55"/>
    </location>
</feature>
<evidence type="ECO:0000256" key="1">
    <source>
        <dbReference type="SAM" id="Phobius"/>
    </source>
</evidence>
<dbReference type="RefSeq" id="WP_142059839.1">
    <property type="nucleotide sequence ID" value="NZ_VFPA01000004.1"/>
</dbReference>
<organism evidence="3 4">
    <name type="scientific">Pseudonocardia kunmingensis</name>
    <dbReference type="NCBI Taxonomy" id="630975"/>
    <lineage>
        <taxon>Bacteria</taxon>
        <taxon>Bacillati</taxon>
        <taxon>Actinomycetota</taxon>
        <taxon>Actinomycetes</taxon>
        <taxon>Pseudonocardiales</taxon>
        <taxon>Pseudonocardiaceae</taxon>
        <taxon>Pseudonocardia</taxon>
    </lineage>
</organism>
<gene>
    <name evidence="3" type="ORF">FB558_6410</name>
</gene>
<dbReference type="InterPro" id="IPR048447">
    <property type="entry name" value="DUF1980_C"/>
</dbReference>
<dbReference type="AlphaFoldDB" id="A0A543DA47"/>
<dbReference type="InterPro" id="IPR015402">
    <property type="entry name" value="DUF1980"/>
</dbReference>
<dbReference type="EMBL" id="VFPA01000004">
    <property type="protein sequence ID" value="TQM06165.1"/>
    <property type="molecule type" value="Genomic_DNA"/>
</dbReference>